<evidence type="ECO:0000256" key="6">
    <source>
        <dbReference type="ARBA" id="ARBA00023136"/>
    </source>
</evidence>
<feature type="domain" description="Phospholipid/glycerol acyltransferase" evidence="9">
    <location>
        <begin position="78"/>
        <end position="192"/>
    </location>
</feature>
<dbReference type="GO" id="GO:0016746">
    <property type="term" value="F:acyltransferase activity"/>
    <property type="evidence" value="ECO:0007669"/>
    <property type="project" value="UniProtKB-KW"/>
</dbReference>
<dbReference type="STRING" id="279238.Saro_0983"/>
<evidence type="ECO:0000259" key="9">
    <source>
        <dbReference type="SMART" id="SM00563"/>
    </source>
</evidence>
<dbReference type="CDD" id="cd07989">
    <property type="entry name" value="LPLAT_AGPAT-like"/>
    <property type="match status" value="1"/>
</dbReference>
<dbReference type="HOGENOM" id="CLU_027938_0_1_5"/>
<evidence type="ECO:0000256" key="5">
    <source>
        <dbReference type="ARBA" id="ARBA00023098"/>
    </source>
</evidence>
<gene>
    <name evidence="10" type="ordered locus">Saro_0983</name>
</gene>
<dbReference type="InterPro" id="IPR002123">
    <property type="entry name" value="Plipid/glycerol_acylTrfase"/>
</dbReference>
<dbReference type="RefSeq" id="WP_011444642.1">
    <property type="nucleotide sequence ID" value="NC_007794.1"/>
</dbReference>
<evidence type="ECO:0000256" key="1">
    <source>
        <dbReference type="ARBA" id="ARBA00004370"/>
    </source>
</evidence>
<dbReference type="eggNOG" id="COG0204">
    <property type="taxonomic scope" value="Bacteria"/>
</dbReference>
<feature type="transmembrane region" description="Helical" evidence="8">
    <location>
        <begin position="21"/>
        <end position="42"/>
    </location>
</feature>
<dbReference type="PANTHER" id="PTHR23063">
    <property type="entry name" value="PHOSPHOLIPID ACYLTRANSFERASE"/>
    <property type="match status" value="1"/>
</dbReference>
<dbReference type="PANTHER" id="PTHR23063:SF52">
    <property type="entry name" value="LYSOPHOSPHATIDYLCHOLINE ACYLTRANSFERASE"/>
    <property type="match status" value="1"/>
</dbReference>
<keyword evidence="3 8" id="KW-0812">Transmembrane</keyword>
<dbReference type="AlphaFoldDB" id="Q2G9P5"/>
<keyword evidence="11" id="KW-1185">Reference proteome</keyword>
<dbReference type="SUPFAM" id="SSF69593">
    <property type="entry name" value="Glycerol-3-phosphate (1)-acyltransferase"/>
    <property type="match status" value="1"/>
</dbReference>
<dbReference type="SMART" id="SM00563">
    <property type="entry name" value="PlsC"/>
    <property type="match status" value="1"/>
</dbReference>
<protein>
    <submittedName>
        <fullName evidence="10">Lyso-ornithine lipid acyltransferase</fullName>
    </submittedName>
</protein>
<keyword evidence="2 10" id="KW-0808">Transferase</keyword>
<dbReference type="GO" id="GO:0016020">
    <property type="term" value="C:membrane"/>
    <property type="evidence" value="ECO:0007669"/>
    <property type="project" value="UniProtKB-SubCell"/>
</dbReference>
<keyword evidence="5" id="KW-0443">Lipid metabolism</keyword>
<dbReference type="EMBL" id="CP000248">
    <property type="protein sequence ID" value="ABD25428.1"/>
    <property type="molecule type" value="Genomic_DNA"/>
</dbReference>
<comment type="subcellular location">
    <subcellularLocation>
        <location evidence="1">Membrane</location>
    </subcellularLocation>
</comment>
<sequence>MNATADAISKPVISLAGRLRIARRLLAMVLLLLACVPLYYVWRILRLHNPWPRLFLGGIGWAAGARVKVEGAPSRKGAFLLANHVSWLDIPVIAGASGSAFVAHSGLAGHGLLKWLCDMNDTVFVARHDRRSVHTQVEQVRAALTDTGALTVFPEGTTSDGRSLLPFKSSLLSALDPPPPGIAIQPVWLDYGPDVADMAWVGDEHGLDNFLKILARRKSLPVTVHFLAPLQPEETASRKLMATASRERILAAMGRNR</sequence>
<accession>Q2G9P5</accession>
<organism evidence="10 11">
    <name type="scientific">Novosphingobium aromaticivorans (strain ATCC 700278 / DSM 12444 / CCUG 56034 / CIP 105152 / NBRC 16084 / F199)</name>
    <dbReference type="NCBI Taxonomy" id="279238"/>
    <lineage>
        <taxon>Bacteria</taxon>
        <taxon>Pseudomonadati</taxon>
        <taxon>Pseudomonadota</taxon>
        <taxon>Alphaproteobacteria</taxon>
        <taxon>Sphingomonadales</taxon>
        <taxon>Sphingomonadaceae</taxon>
        <taxon>Novosphingobium</taxon>
    </lineage>
</organism>
<keyword evidence="7 10" id="KW-0012">Acyltransferase</keyword>
<reference evidence="11" key="1">
    <citation type="submission" date="2006-01" db="EMBL/GenBank/DDBJ databases">
        <title>Complete sequence of Novosphingobium aromaticivorans DSM 12444.</title>
        <authorList>
            <consortium name="US DOE Joint Genome Institute"/>
            <person name="Copeland A."/>
            <person name="Lucas S."/>
            <person name="Lapidus A."/>
            <person name="Barry K."/>
            <person name="Detter J.C."/>
            <person name="Glavina T."/>
            <person name="Hammon N."/>
            <person name="Israni S."/>
            <person name="Pitluck S."/>
            <person name="Chain P."/>
            <person name="Malfatti S."/>
            <person name="Shin M."/>
            <person name="Vergez L."/>
            <person name="Schmutz J."/>
            <person name="Larimer F."/>
            <person name="Land M."/>
            <person name="Kyrpides N."/>
            <person name="Ivanova N."/>
            <person name="Fredrickson J."/>
            <person name="Balkwill D."/>
            <person name="Romine M.F."/>
            <person name="Richardson P."/>
        </authorList>
    </citation>
    <scope>NUCLEOTIDE SEQUENCE [LARGE SCALE GENOMIC DNA]</scope>
    <source>
        <strain evidence="11">ATCC 700278 / DSM 12444 / CCUG 56034 / CIP 105152 / NBRC 16084 / F199</strain>
    </source>
</reference>
<keyword evidence="6 8" id="KW-0472">Membrane</keyword>
<name>Q2G9P5_NOVAD</name>
<evidence type="ECO:0000313" key="11">
    <source>
        <dbReference type="Proteomes" id="UP000009134"/>
    </source>
</evidence>
<dbReference type="GO" id="GO:0006629">
    <property type="term" value="P:lipid metabolic process"/>
    <property type="evidence" value="ECO:0007669"/>
    <property type="project" value="UniProtKB-KW"/>
</dbReference>
<evidence type="ECO:0000256" key="7">
    <source>
        <dbReference type="ARBA" id="ARBA00023315"/>
    </source>
</evidence>
<evidence type="ECO:0000256" key="3">
    <source>
        <dbReference type="ARBA" id="ARBA00022692"/>
    </source>
</evidence>
<proteinExistence type="predicted"/>
<evidence type="ECO:0000313" key="10">
    <source>
        <dbReference type="EMBL" id="ABD25428.1"/>
    </source>
</evidence>
<evidence type="ECO:0000256" key="8">
    <source>
        <dbReference type="SAM" id="Phobius"/>
    </source>
</evidence>
<evidence type="ECO:0000256" key="4">
    <source>
        <dbReference type="ARBA" id="ARBA00022989"/>
    </source>
</evidence>
<dbReference type="Pfam" id="PF01553">
    <property type="entry name" value="Acyltransferase"/>
    <property type="match status" value="1"/>
</dbReference>
<dbReference type="KEGG" id="nar:Saro_0983"/>
<evidence type="ECO:0000256" key="2">
    <source>
        <dbReference type="ARBA" id="ARBA00022679"/>
    </source>
</evidence>
<dbReference type="Proteomes" id="UP000009134">
    <property type="component" value="Chromosome"/>
</dbReference>
<keyword evidence="4 8" id="KW-1133">Transmembrane helix</keyword>